<evidence type="ECO:0000313" key="1">
    <source>
        <dbReference type="EMBL" id="PPR06348.1"/>
    </source>
</evidence>
<organism evidence="1 2">
    <name type="scientific">Gymnopilus dilepis</name>
    <dbReference type="NCBI Taxonomy" id="231916"/>
    <lineage>
        <taxon>Eukaryota</taxon>
        <taxon>Fungi</taxon>
        <taxon>Dikarya</taxon>
        <taxon>Basidiomycota</taxon>
        <taxon>Agaricomycotina</taxon>
        <taxon>Agaricomycetes</taxon>
        <taxon>Agaricomycetidae</taxon>
        <taxon>Agaricales</taxon>
        <taxon>Agaricineae</taxon>
        <taxon>Hymenogastraceae</taxon>
        <taxon>Gymnopilus</taxon>
    </lineage>
</organism>
<keyword evidence="2" id="KW-1185">Reference proteome</keyword>
<dbReference type="Proteomes" id="UP000284706">
    <property type="component" value="Unassembled WGS sequence"/>
</dbReference>
<dbReference type="Pfam" id="PF18759">
    <property type="entry name" value="Plavaka"/>
    <property type="match status" value="1"/>
</dbReference>
<accession>A0A409YTR4</accession>
<dbReference type="InterPro" id="IPR041078">
    <property type="entry name" value="Plavaka"/>
</dbReference>
<dbReference type="OrthoDB" id="2418900at2759"/>
<gene>
    <name evidence="1" type="ORF">CVT26_004621</name>
</gene>
<protein>
    <submittedName>
        <fullName evidence="1">Uncharacterized protein</fullName>
    </submittedName>
</protein>
<reference evidence="1 2" key="1">
    <citation type="journal article" date="2018" name="Evol. Lett.">
        <title>Horizontal gene cluster transfer increased hallucinogenic mushroom diversity.</title>
        <authorList>
            <person name="Reynolds H.T."/>
            <person name="Vijayakumar V."/>
            <person name="Gluck-Thaler E."/>
            <person name="Korotkin H.B."/>
            <person name="Matheny P.B."/>
            <person name="Slot J.C."/>
        </authorList>
    </citation>
    <scope>NUCLEOTIDE SEQUENCE [LARGE SCALE GENOMIC DNA]</scope>
    <source>
        <strain evidence="1 2">SRW20</strain>
    </source>
</reference>
<sequence>MAYSPHRIYRDAGAMNREYSEMWTGEWWWRLQALLPDGATIVPVILSSDKTNLTRFSGDKQAWPVYLSIGNISKSTRRKANSRGMVLLGYIPVCKLDCFTKKRRSVEGYRFFHDCMKILLASLREAGQNGVDVTCADGFICTIFPILAAYIADYPEQCLVACCKENSCPTCTVDPDDRGEFRVHSVLRDPEKTIDILEDCANGDAPEGFNDESLRPVDPFWRDLPHCNIFACITPDLLHQLHKGLFKDHIVSWATEACNGGEEEIDERFRTMSTHPSLRHFKKGISVTTQWTGREHKNMEKVFLGILAGSTDARVLQSVQGVLDFIYYAHFETHTDRSLQMHFFLPKPIPSSLRFLLSPLPRRPPHPRRAKAAR</sequence>
<comment type="caution">
    <text evidence="1">The sequence shown here is derived from an EMBL/GenBank/DDBJ whole genome shotgun (WGS) entry which is preliminary data.</text>
</comment>
<name>A0A409YTR4_9AGAR</name>
<dbReference type="AlphaFoldDB" id="A0A409YTR4"/>
<dbReference type="EMBL" id="NHYE01000332">
    <property type="protein sequence ID" value="PPR06348.1"/>
    <property type="molecule type" value="Genomic_DNA"/>
</dbReference>
<dbReference type="InParanoid" id="A0A409YTR4"/>
<proteinExistence type="predicted"/>
<evidence type="ECO:0000313" key="2">
    <source>
        <dbReference type="Proteomes" id="UP000284706"/>
    </source>
</evidence>